<evidence type="ECO:0000256" key="1">
    <source>
        <dbReference type="ARBA" id="ARBA00004604"/>
    </source>
</evidence>
<feature type="compositionally biased region" description="Acidic residues" evidence="5">
    <location>
        <begin position="43"/>
        <end position="75"/>
    </location>
</feature>
<protein>
    <recommendedName>
        <fullName evidence="14">U3 small nucleolar RNA-associated protein 22</fullName>
    </recommendedName>
</protein>
<evidence type="ECO:0000256" key="4">
    <source>
        <dbReference type="ARBA" id="ARBA00023242"/>
    </source>
</evidence>
<feature type="region of interest" description="Disordered" evidence="5">
    <location>
        <begin position="1"/>
        <end position="148"/>
    </location>
</feature>
<evidence type="ECO:0008006" key="14">
    <source>
        <dbReference type="Google" id="ProtNLM"/>
    </source>
</evidence>
<evidence type="ECO:0000259" key="10">
    <source>
        <dbReference type="Pfam" id="PF17406"/>
    </source>
</evidence>
<dbReference type="InterPro" id="IPR035367">
    <property type="entry name" value="Nrap_D2"/>
</dbReference>
<feature type="compositionally biased region" description="Low complexity" evidence="5">
    <location>
        <begin position="25"/>
        <end position="34"/>
    </location>
</feature>
<dbReference type="Pfam" id="PF03813">
    <property type="entry name" value="Nrap"/>
    <property type="match status" value="1"/>
</dbReference>
<feature type="domain" description="Nrap protein" evidence="8">
    <location>
        <begin position="599"/>
        <end position="755"/>
    </location>
</feature>
<comment type="similarity">
    <text evidence="2">Belongs to the NRAP family.</text>
</comment>
<feature type="domain" description="Nrap protein" evidence="11">
    <location>
        <begin position="1157"/>
        <end position="1296"/>
    </location>
</feature>
<dbReference type="GO" id="GO:0006364">
    <property type="term" value="P:rRNA processing"/>
    <property type="evidence" value="ECO:0007669"/>
    <property type="project" value="TreeGrafter"/>
</dbReference>
<dbReference type="PANTHER" id="PTHR17972">
    <property type="entry name" value="NUCLEOLAR RNA-ASSOCIATED PROTEIN"/>
    <property type="match status" value="1"/>
</dbReference>
<dbReference type="Pfam" id="PF17406">
    <property type="entry name" value="Nrap_D5"/>
    <property type="match status" value="1"/>
</dbReference>
<dbReference type="Proteomes" id="UP000777482">
    <property type="component" value="Unassembled WGS sequence"/>
</dbReference>
<dbReference type="GO" id="GO:0032545">
    <property type="term" value="C:CURI complex"/>
    <property type="evidence" value="ECO:0007669"/>
    <property type="project" value="TreeGrafter"/>
</dbReference>
<dbReference type="GO" id="GO:0003723">
    <property type="term" value="F:RNA binding"/>
    <property type="evidence" value="ECO:0007669"/>
    <property type="project" value="UniProtKB-KW"/>
</dbReference>
<reference evidence="12 13" key="1">
    <citation type="submission" date="2020-11" db="EMBL/GenBank/DDBJ databases">
        <title>Kefir isolates.</title>
        <authorList>
            <person name="Marcisauskas S."/>
            <person name="Kim Y."/>
            <person name="Blasche S."/>
        </authorList>
    </citation>
    <scope>NUCLEOTIDE SEQUENCE [LARGE SCALE GENOMIC DNA]</scope>
    <source>
        <strain evidence="12 13">KR</strain>
    </source>
</reference>
<dbReference type="InterPro" id="IPR035370">
    <property type="entry name" value="Nrap_D5"/>
</dbReference>
<dbReference type="Gene3D" id="3.30.70.3030">
    <property type="match status" value="1"/>
</dbReference>
<feature type="domain" description="Nrap protein" evidence="9">
    <location>
        <begin position="784"/>
        <end position="983"/>
    </location>
</feature>
<keyword evidence="3" id="KW-0694">RNA-binding</keyword>
<dbReference type="OrthoDB" id="10251401at2759"/>
<dbReference type="EMBL" id="PUHQ01000072">
    <property type="protein sequence ID" value="KAG0658046.1"/>
    <property type="molecule type" value="Genomic_DNA"/>
</dbReference>
<evidence type="ECO:0000256" key="3">
    <source>
        <dbReference type="ARBA" id="ARBA00022884"/>
    </source>
</evidence>
<keyword evidence="13" id="KW-1185">Reference proteome</keyword>
<comment type="caution">
    <text evidence="12">The sequence shown here is derived from an EMBL/GenBank/DDBJ whole genome shotgun (WGS) entry which is preliminary data.</text>
</comment>
<dbReference type="InterPro" id="IPR035371">
    <property type="entry name" value="Nrap_D6"/>
</dbReference>
<sequence length="1301" mass="141247">MAVTTKRAALSAPARGAPVKRARAARAAAPPASASGSDLETIHDDEDVDEEDDSLGSGFEDLEADEAGSSEDEFAADQGVAPLQDSDDDDEQMIGDDDEDLYANLDNDDEEDEEDSDASEDVDDLEAGEAAAEDDDGGGWETVGTAPSAPLIAPAAELDKRKKAKAPKLSAAEIRALAFAELTASPISNVLATRVAALLDPLTPPAPSSSPVQPVLKDLHAALTTLPKQKPVSLEALRKKGRIVPKTEGSEGKWAKLELAWEAPQSEDIRVVGNWVWGGAIKDKGEYVVDLAITMPSTLLQPKDFLAPRWSAKSTHYLVMLAQHLPASLGPVSLSYAPLAQGYVLEIRSASPKGETKVGLSKAKGAVIRIRIAAPDNVFPDSKTAPTSNLARPPSLSSALEGNNPQVDPSSLPPTPLHSTALHLASLSLLTSHLRYHHSLSTAYPAYTSSFRLLQAWAIRRGYAASLGFTSDWWAWCVARSLNAGGKVVGGDTASLAAGGEGWAGWRKAIEWLSMANWTEGIWFKSSDEKYSKEQFKRAFAGKPLFVDPTGTVNLAAGIELSTLEMLKHDAREAISVLLAGIEDEHKFESAFHREVQPTERFDNFVRITLPAEPKVDADAAVDFADPFAYLTASVCATLKRALGSRVRNFSVTASPVEPLPVAGSTKRPSTRTLFVGFVLDPVESLRLVDQGPSAEDEDACADFRAFWGAKSELRRFQDGAIVESVVWDEVSPVGLGQQRSTIVRRIVEHILQERHGVPSANIDFFAGAFDHLLVEPEALRRSLYLEDSVVNGKGFTNVVTAFDDLAKEIKDLPELPLSVSAVQPCSPSLRYSSTFVPSPRRLKDYARLPLSTKYFDAHDILLTFEGSGRWPDDLEGIQKIKAAFLGKVGEGLEATRAVLRAELVFDTDARPIDDNVALEIMTASGWAFRARVFYDRSETLLEEREDQLGEVAVTAGSGTPLDLYLQRFVHAPKHHAAISTLQNHYPSFSPTVRLFKRWLSAHLLSAHFATEQIELLVASVFLDPTSPYGVPNSGATGFARVLEQLARWKWRDEPVLVPIYTFTAAITSGRRAVLPTAERAEAIASFQALRLAKPHIEENAWILATENDLEGTVWGRETSKVAAARVRSLAIAALETLRTGVVQGGLVTEQLFSAPLADYAFLIHLDPSVMPRHFQAISPDSSVLSSRHRSSVLSGSLMGEDDEIRIGWDPVHDLVEQLQRNYGSLFLLFHSEHGSPVIGGIWNPASEAPRAFKVGLGFPIKPISEDNGGKAKVILDKKAVFREIERLGKGVVVKVEEVKQ</sequence>
<gene>
    <name evidence="12" type="ORF">C6P46_006107</name>
</gene>
<feature type="compositionally biased region" description="Acidic residues" evidence="5">
    <location>
        <begin position="85"/>
        <end position="138"/>
    </location>
</feature>
<dbReference type="Pfam" id="PF17403">
    <property type="entry name" value="Nrap_D2"/>
    <property type="match status" value="1"/>
</dbReference>
<evidence type="ECO:0000313" key="12">
    <source>
        <dbReference type="EMBL" id="KAG0658046.1"/>
    </source>
</evidence>
<evidence type="ECO:0000259" key="7">
    <source>
        <dbReference type="Pfam" id="PF17403"/>
    </source>
</evidence>
<feature type="compositionally biased region" description="Polar residues" evidence="5">
    <location>
        <begin position="384"/>
        <end position="408"/>
    </location>
</feature>
<feature type="domain" description="Nrap protein" evidence="6">
    <location>
        <begin position="289"/>
        <end position="441"/>
    </location>
</feature>
<evidence type="ECO:0000259" key="9">
    <source>
        <dbReference type="Pfam" id="PF17405"/>
    </source>
</evidence>
<accession>A0A9P6VZG4</accession>
<evidence type="ECO:0000313" key="13">
    <source>
        <dbReference type="Proteomes" id="UP000777482"/>
    </source>
</evidence>
<evidence type="ECO:0000256" key="2">
    <source>
        <dbReference type="ARBA" id="ARBA00006674"/>
    </source>
</evidence>
<dbReference type="Gene3D" id="1.10.1410.10">
    <property type="match status" value="1"/>
</dbReference>
<dbReference type="Pfam" id="PF17405">
    <property type="entry name" value="Nrap_D4"/>
    <property type="match status" value="1"/>
</dbReference>
<feature type="region of interest" description="Disordered" evidence="5">
    <location>
        <begin position="379"/>
        <end position="414"/>
    </location>
</feature>
<evidence type="ECO:0000256" key="5">
    <source>
        <dbReference type="SAM" id="MobiDB-lite"/>
    </source>
</evidence>
<organism evidence="12 13">
    <name type="scientific">Rhodotorula mucilaginosa</name>
    <name type="common">Yeast</name>
    <name type="synonym">Rhodotorula rubra</name>
    <dbReference type="NCBI Taxonomy" id="5537"/>
    <lineage>
        <taxon>Eukaryota</taxon>
        <taxon>Fungi</taxon>
        <taxon>Dikarya</taxon>
        <taxon>Basidiomycota</taxon>
        <taxon>Pucciniomycotina</taxon>
        <taxon>Microbotryomycetes</taxon>
        <taxon>Sporidiobolales</taxon>
        <taxon>Sporidiobolaceae</taxon>
        <taxon>Rhodotorula</taxon>
    </lineage>
</organism>
<feature type="domain" description="Nrap protein" evidence="10">
    <location>
        <begin position="986"/>
        <end position="1154"/>
    </location>
</feature>
<dbReference type="GO" id="GO:0034456">
    <property type="term" value="C:UTP-C complex"/>
    <property type="evidence" value="ECO:0007669"/>
    <property type="project" value="TreeGrafter"/>
</dbReference>
<evidence type="ECO:0000259" key="6">
    <source>
        <dbReference type="Pfam" id="PF03813"/>
    </source>
</evidence>
<name>A0A9P6VZG4_RHOMI</name>
<dbReference type="GO" id="GO:0032040">
    <property type="term" value="C:small-subunit processome"/>
    <property type="evidence" value="ECO:0007669"/>
    <property type="project" value="TreeGrafter"/>
</dbReference>
<dbReference type="InterPro" id="IPR005554">
    <property type="entry name" value="NOL6/Upt22"/>
</dbReference>
<dbReference type="PANTHER" id="PTHR17972:SF0">
    <property type="entry name" value="NUCLEOLAR PROTEIN 6"/>
    <property type="match status" value="1"/>
</dbReference>
<dbReference type="InterPro" id="IPR035368">
    <property type="entry name" value="Nrap_D3"/>
</dbReference>
<proteinExistence type="inferred from homology"/>
<dbReference type="InterPro" id="IPR035369">
    <property type="entry name" value="Nrap_D4"/>
</dbReference>
<feature type="domain" description="Nrap protein" evidence="7">
    <location>
        <begin position="450"/>
        <end position="592"/>
    </location>
</feature>
<dbReference type="Pfam" id="PF17404">
    <property type="entry name" value="Nrap_D3"/>
    <property type="match status" value="1"/>
</dbReference>
<keyword evidence="4" id="KW-0539">Nucleus</keyword>
<evidence type="ECO:0000259" key="11">
    <source>
        <dbReference type="Pfam" id="PF17407"/>
    </source>
</evidence>
<comment type="subcellular location">
    <subcellularLocation>
        <location evidence="1">Nucleus</location>
        <location evidence="1">Nucleolus</location>
    </subcellularLocation>
</comment>
<dbReference type="GO" id="GO:0006409">
    <property type="term" value="P:tRNA export from nucleus"/>
    <property type="evidence" value="ECO:0007669"/>
    <property type="project" value="TreeGrafter"/>
</dbReference>
<dbReference type="InterPro" id="IPR035082">
    <property type="entry name" value="Nrap_D1"/>
</dbReference>
<dbReference type="Pfam" id="PF17407">
    <property type="entry name" value="Nrap_D6"/>
    <property type="match status" value="1"/>
</dbReference>
<evidence type="ECO:0000259" key="8">
    <source>
        <dbReference type="Pfam" id="PF17404"/>
    </source>
</evidence>